<keyword evidence="2" id="KW-0732">Signal</keyword>
<dbReference type="PANTHER" id="PTHR23345:SF15">
    <property type="entry name" value="VITELLOGENIN 1-RELATED"/>
    <property type="match status" value="1"/>
</dbReference>
<sequence>MSVTKSRNLNSCTERVRLVMGNAYVHSSSSCEQVNKNVRADAIYDYKIKATRNGAHILKATVHEDHQFTPFNEKDGVVVTAARQKLELLDVRKNPPAVSESEYQNRGSLRYHFANEVPETPIQLVRTTNIQAQIIETLQRLAECKRTTSCKDAPAKFMKFVQLFRLIDFGILQSIWNQFSSKKEYRPSILDAIPAIANPMAIKFIREKIEMKELTELEAAQALLMGLHLIKADRNALAEATALLTNTHLKPTSLTGKVVRLCYGSLVQRHCANIAACPETALQPLHDLAAGAASRGNEEEMVLALKALANAGQPESLKSIQKYLPGFSSSKIPVRVQCEATFALSKIAKKDHRRVQDIALALYVNHEVSPEVRMAASRVLLDSKPSTTILMIIANDVLKETNLQVASFTSSQMKALCRSAAPDRQAEAAACRSAMKIVSPKFDGLSYRYSHVLQLDVFKESFMAGLASKLFVMSNAATAFPAALISNIKAHFMGVSSDLVEVGLHAERLQELIMKRHLSSPTFETYGKNKIMDMVKMLSGWRTLPKDKTVVSVNAKLFGNELLYHEFNKDSIQYAMQALYKAEGKPPLVKKLINQLQEGVDTHWSKSLLSAEIRHIVPTCVGLPVETSVYYASVTSAAINAKAQISPVPIPDVSISHLLNANIKVQSKVTASMAKDIVAFMGINTRLIQAGVEVQGKIRMMLPVNIAATINVRNQNFRADIAPIQQETEIFSVRSSAFAVIRNAEELASARMIPVVPVETIPNILKQPFNPGKMVASEYSGTMGRLSSEIISEEVIDSTESPFHHRAQVASSSCVKQTTFGYQICLESKAANAQYIRQSLLYRGFGDNYAKVIFKPNHGDTSVEKIQIEFQWGHEAATKMIRLVRTENLDVYQQEMELPMDKMTLKKLKRILNDEDKSKENVDNNTTPSNSSSNSSTNGLLPSMSSDEYDGTYTQTTENVNLRRRKQFSKDSSKDGHRKKHQKELPKKRHSSHKNKKAESKKKTMHSLISSSSSSASKSDMSSSQSHSSSSESDSHYSSRQTTTKRPYSRIHGYDSQVSSSSSSSSSRLKKAKHPKHSSKNYGGSSSSSSSDSSEERGMHVPEMYQLRFKPTPAHLHGGRRSNGKSSSSSYSRSSSRSSRASRSTSEKESGYLRDAIPPGFTFVARAIRSDGKEEGYQVTAYLDSKTINSQMQLVVVPLDEKNPWKACTDATVTRDHRALAKFRWGQECQDYKIEAKASTGHIAGNPAVQLKMVWKKTPSSMRALARWAMASAPGIGFFWGFSETYKENPSHQLVVRAAATSSETIDAIVKVPTVTLYKQAILLPFSLPLGQYSSHNVQQHPSWNNLQEIAMTIAKAGQAECVVSEGRLETFDKQKMKCPIVPTNCYSVITQDCTDDLRFLVSMKKVEQASTTFALNVKVGSSEIKIYPSTSASLHVLFNGMLILLQNTTYENEEEHICIVRNESAITLDAPEFGLARIMFDGETAKVTAAPWMKGKTCGICGNDDGQKTNDFQKPNQEKALSCSSFVHSWVLPGSACSTGECNLNRRFVKLEKQISNGEESTCYSTDPVLQCLKGCTPTETTLVKAGFHCFPTDSAVSLDDWHRSRNQKSEDIIEEVEAHTNCACSTYCTGV</sequence>
<feature type="compositionally biased region" description="Low complexity" evidence="7">
    <location>
        <begin position="1007"/>
        <end position="1039"/>
    </location>
</feature>
<dbReference type="SUPFAM" id="SSF48431">
    <property type="entry name" value="Lipovitellin-phosvitin complex, superhelical domain"/>
    <property type="match status" value="1"/>
</dbReference>
<dbReference type="PROSITE" id="PS51233">
    <property type="entry name" value="VWFD"/>
    <property type="match status" value="1"/>
</dbReference>
<keyword evidence="10" id="KW-1185">Reference proteome</keyword>
<dbReference type="Pfam" id="PF00094">
    <property type="entry name" value="VWD"/>
    <property type="match status" value="1"/>
</dbReference>
<dbReference type="OrthoDB" id="5956066at2759"/>
<dbReference type="RefSeq" id="XP_030063303.1">
    <property type="nucleotide sequence ID" value="XM_030207443.1"/>
</dbReference>
<keyword evidence="4" id="KW-1015">Disulfide bond</keyword>
<dbReference type="InterPro" id="IPR015819">
    <property type="entry name" value="Lipid_transp_b-sht_shell"/>
</dbReference>
<evidence type="ECO:0000256" key="2">
    <source>
        <dbReference type="ARBA" id="ARBA00022729"/>
    </source>
</evidence>
<dbReference type="Gene3D" id="2.20.90.10">
    <property type="entry name" value="Vitellinogen, beta-sheet shell domain"/>
    <property type="match status" value="1"/>
</dbReference>
<feature type="domain" description="VWFD" evidence="9">
    <location>
        <begin position="1360"/>
        <end position="1539"/>
    </location>
</feature>
<accession>A0A6P7YE37</accession>
<reference evidence="11" key="1">
    <citation type="submission" date="2025-08" db="UniProtKB">
        <authorList>
            <consortium name="RefSeq"/>
        </authorList>
    </citation>
    <scope>IDENTIFICATION</scope>
</reference>
<proteinExistence type="predicted"/>
<evidence type="ECO:0000259" key="9">
    <source>
        <dbReference type="PROSITE" id="PS51233"/>
    </source>
</evidence>
<feature type="compositionally biased region" description="Basic residues" evidence="7">
    <location>
        <begin position="1068"/>
        <end position="1079"/>
    </location>
</feature>
<dbReference type="InterPro" id="IPR015817">
    <property type="entry name" value="Vitellinogen_open_b-sht_sub1"/>
</dbReference>
<dbReference type="InParanoid" id="A0A6P7YE37"/>
<dbReference type="InterPro" id="IPR001846">
    <property type="entry name" value="VWF_type-D"/>
</dbReference>
<feature type="compositionally biased region" description="Polar residues" evidence="7">
    <location>
        <begin position="939"/>
        <end position="960"/>
    </location>
</feature>
<dbReference type="InterPro" id="IPR015255">
    <property type="entry name" value="Vitellinogen_open_b-sht"/>
</dbReference>
<dbReference type="Pfam" id="PF09172">
    <property type="entry name" value="Vit_open_b-sht"/>
    <property type="match status" value="1"/>
</dbReference>
<protein>
    <submittedName>
        <fullName evidence="11">Vitellogenin-1-like</fullName>
    </submittedName>
</protein>
<feature type="compositionally biased region" description="Basic residues" evidence="7">
    <location>
        <begin position="976"/>
        <end position="996"/>
    </location>
</feature>
<dbReference type="SMART" id="SM00216">
    <property type="entry name" value="VWD"/>
    <property type="match status" value="1"/>
</dbReference>
<gene>
    <name evidence="11" type="primary">LOC115472920</name>
</gene>
<organism evidence="10 11">
    <name type="scientific">Microcaecilia unicolor</name>
    <dbReference type="NCBI Taxonomy" id="1415580"/>
    <lineage>
        <taxon>Eukaryota</taxon>
        <taxon>Metazoa</taxon>
        <taxon>Chordata</taxon>
        <taxon>Craniata</taxon>
        <taxon>Vertebrata</taxon>
        <taxon>Euteleostomi</taxon>
        <taxon>Amphibia</taxon>
        <taxon>Gymnophiona</taxon>
        <taxon>Siphonopidae</taxon>
        <taxon>Microcaecilia</taxon>
    </lineage>
</organism>
<keyword evidence="3" id="KW-0758">Storage protein</keyword>
<feature type="compositionally biased region" description="Low complexity" evidence="7">
    <location>
        <begin position="1124"/>
        <end position="1144"/>
    </location>
</feature>
<evidence type="ECO:0000256" key="7">
    <source>
        <dbReference type="SAM" id="MobiDB-lite"/>
    </source>
</evidence>
<evidence type="ECO:0000313" key="10">
    <source>
        <dbReference type="Proteomes" id="UP000515156"/>
    </source>
</evidence>
<dbReference type="PROSITE" id="PS51211">
    <property type="entry name" value="VITELLOGENIN"/>
    <property type="match status" value="1"/>
</dbReference>
<dbReference type="Gene3D" id="2.20.50.20">
    <property type="entry name" value="Lipovitellin. Chain A, domain 3"/>
    <property type="match status" value="1"/>
</dbReference>
<keyword evidence="5" id="KW-0325">Glycoprotein</keyword>
<dbReference type="Gene3D" id="2.30.230.10">
    <property type="entry name" value="Lipovitellin, beta-sheet shell regions, chain A"/>
    <property type="match status" value="1"/>
</dbReference>
<dbReference type="GO" id="GO:0032355">
    <property type="term" value="P:response to estradiol"/>
    <property type="evidence" value="ECO:0007669"/>
    <property type="project" value="TreeGrafter"/>
</dbReference>
<dbReference type="GO" id="GO:0045735">
    <property type="term" value="F:nutrient reservoir activity"/>
    <property type="evidence" value="ECO:0007669"/>
    <property type="project" value="UniProtKB-KW"/>
</dbReference>
<dbReference type="KEGG" id="muo:115472920"/>
<dbReference type="Proteomes" id="UP000515156">
    <property type="component" value="Chromosome 6"/>
</dbReference>
<dbReference type="InterPro" id="IPR037088">
    <property type="entry name" value="Vitellinogen_b-sht_shell_sf"/>
</dbReference>
<dbReference type="Pfam" id="PF01347">
    <property type="entry name" value="Vitellogenin_N"/>
    <property type="match status" value="1"/>
</dbReference>
<evidence type="ECO:0000313" key="11">
    <source>
        <dbReference type="RefSeq" id="XP_030063303.1"/>
    </source>
</evidence>
<dbReference type="PANTHER" id="PTHR23345">
    <property type="entry name" value="VITELLOGENIN-RELATED"/>
    <property type="match status" value="1"/>
</dbReference>
<dbReference type="Pfam" id="PF09175">
    <property type="entry name" value="Vit_b-sht_shell"/>
    <property type="match status" value="1"/>
</dbReference>
<dbReference type="Gene3D" id="1.25.10.20">
    <property type="entry name" value="Vitellinogen, superhelical"/>
    <property type="match status" value="1"/>
</dbReference>
<dbReference type="InterPro" id="IPR011030">
    <property type="entry name" value="Lipovitellin_superhlx_dom"/>
</dbReference>
<comment type="caution">
    <text evidence="6">Lacks conserved residue(s) required for the propagation of feature annotation.</text>
</comment>
<keyword evidence="1" id="KW-0597">Phosphoprotein</keyword>
<dbReference type="GO" id="GO:0071391">
    <property type="term" value="P:cellular response to estrogen stimulus"/>
    <property type="evidence" value="ECO:0007669"/>
    <property type="project" value="TreeGrafter"/>
</dbReference>
<name>A0A6P7YE37_9AMPH</name>
<evidence type="ECO:0000256" key="6">
    <source>
        <dbReference type="PROSITE-ProRule" id="PRU00557"/>
    </source>
</evidence>
<feature type="region of interest" description="Disordered" evidence="7">
    <location>
        <begin position="915"/>
        <end position="1098"/>
    </location>
</feature>
<dbReference type="Gene3D" id="2.20.80.10">
    <property type="entry name" value="Lipovitellin-phosvitin complex, chain A, domain 4"/>
    <property type="match status" value="1"/>
</dbReference>
<dbReference type="InterPro" id="IPR001747">
    <property type="entry name" value="Vitellogenin_N"/>
</dbReference>
<dbReference type="GO" id="GO:0005319">
    <property type="term" value="F:lipid transporter activity"/>
    <property type="evidence" value="ECO:0007669"/>
    <property type="project" value="InterPro"/>
</dbReference>
<dbReference type="SMART" id="SM01170">
    <property type="entry name" value="DUF1944"/>
    <property type="match status" value="1"/>
</dbReference>
<dbReference type="InterPro" id="IPR050733">
    <property type="entry name" value="Vitellogenin/Apolipophorin"/>
</dbReference>
<dbReference type="PROSITE" id="PS51257">
    <property type="entry name" value="PROKAR_LIPOPROTEIN"/>
    <property type="match status" value="1"/>
</dbReference>
<dbReference type="SMART" id="SM01169">
    <property type="entry name" value="DUF1943"/>
    <property type="match status" value="1"/>
</dbReference>
<evidence type="ECO:0000256" key="5">
    <source>
        <dbReference type="ARBA" id="ARBA00023180"/>
    </source>
</evidence>
<dbReference type="SMART" id="SM00638">
    <property type="entry name" value="LPD_N"/>
    <property type="match status" value="1"/>
</dbReference>
<evidence type="ECO:0000256" key="1">
    <source>
        <dbReference type="ARBA" id="ARBA00022553"/>
    </source>
</evidence>
<dbReference type="InterPro" id="IPR015258">
    <property type="entry name" value="Vitellinogen_b-sht_shell"/>
</dbReference>
<feature type="region of interest" description="Disordered" evidence="7">
    <location>
        <begin position="1111"/>
        <end position="1153"/>
    </location>
</feature>
<dbReference type="SUPFAM" id="SSF56968">
    <property type="entry name" value="Lipovitellin-phosvitin complex, beta-sheet shell regions"/>
    <property type="match status" value="3"/>
</dbReference>
<evidence type="ECO:0000256" key="4">
    <source>
        <dbReference type="ARBA" id="ARBA00023157"/>
    </source>
</evidence>
<evidence type="ECO:0000256" key="3">
    <source>
        <dbReference type="ARBA" id="ARBA00022761"/>
    </source>
</evidence>
<feature type="compositionally biased region" description="Low complexity" evidence="7">
    <location>
        <begin position="924"/>
        <end position="938"/>
    </location>
</feature>
<feature type="domain" description="Vitellogenin" evidence="8">
    <location>
        <begin position="1"/>
        <end position="484"/>
    </location>
</feature>
<dbReference type="GeneID" id="115472920"/>
<evidence type="ECO:0000259" key="8">
    <source>
        <dbReference type="PROSITE" id="PS51211"/>
    </source>
</evidence>
<dbReference type="InterPro" id="IPR015816">
    <property type="entry name" value="Vitellinogen_b-sht_N"/>
</dbReference>